<keyword evidence="9" id="KW-0472">Membrane</keyword>
<dbReference type="Gene3D" id="3.40.50.1820">
    <property type="entry name" value="alpha/beta hydrolase"/>
    <property type="match status" value="1"/>
</dbReference>
<evidence type="ECO:0000259" key="13">
    <source>
        <dbReference type="Pfam" id="PF08496"/>
    </source>
</evidence>
<evidence type="ECO:0000256" key="9">
    <source>
        <dbReference type="ARBA" id="ARBA00023136"/>
    </source>
</evidence>
<feature type="region of interest" description="Disordered" evidence="10">
    <location>
        <begin position="146"/>
        <end position="166"/>
    </location>
</feature>
<name>A0A2R5G2R5_9STRA</name>
<feature type="compositionally biased region" description="Basic and acidic residues" evidence="10">
    <location>
        <begin position="52"/>
        <end position="67"/>
    </location>
</feature>
<dbReference type="InterPro" id="IPR029045">
    <property type="entry name" value="ClpP/crotonase-like_dom_sf"/>
</dbReference>
<evidence type="ECO:0000256" key="8">
    <source>
        <dbReference type="ARBA" id="ARBA00022989"/>
    </source>
</evidence>
<evidence type="ECO:0000256" key="4">
    <source>
        <dbReference type="ARBA" id="ARBA00022670"/>
    </source>
</evidence>
<evidence type="ECO:0000256" key="1">
    <source>
        <dbReference type="ARBA" id="ARBA00004236"/>
    </source>
</evidence>
<feature type="region of interest" description="Disordered" evidence="10">
    <location>
        <begin position="1"/>
        <end position="74"/>
    </location>
</feature>
<evidence type="ECO:0000256" key="2">
    <source>
        <dbReference type="ARBA" id="ARBA00008683"/>
    </source>
</evidence>
<dbReference type="GO" id="GO:0006629">
    <property type="term" value="P:lipid metabolic process"/>
    <property type="evidence" value="ECO:0007669"/>
    <property type="project" value="InterPro"/>
</dbReference>
<dbReference type="GO" id="GO:0005886">
    <property type="term" value="C:plasma membrane"/>
    <property type="evidence" value="ECO:0007669"/>
    <property type="project" value="UniProtKB-SubCell"/>
</dbReference>
<evidence type="ECO:0000256" key="6">
    <source>
        <dbReference type="ARBA" id="ARBA00022801"/>
    </source>
</evidence>
<dbReference type="SUPFAM" id="SSF53474">
    <property type="entry name" value="alpha/beta-Hydrolases"/>
    <property type="match status" value="1"/>
</dbReference>
<keyword evidence="4" id="KW-0645">Protease</keyword>
<dbReference type="Proteomes" id="UP000241890">
    <property type="component" value="Unassembled WGS sequence"/>
</dbReference>
<evidence type="ECO:0000256" key="5">
    <source>
        <dbReference type="ARBA" id="ARBA00022692"/>
    </source>
</evidence>
<feature type="domain" description="Fungal lipase-type" evidence="12">
    <location>
        <begin position="711"/>
        <end position="855"/>
    </location>
</feature>
<dbReference type="InterPro" id="IPR029058">
    <property type="entry name" value="AB_hydrolase_fold"/>
</dbReference>
<accession>A0A2R5G2R5</accession>
<feature type="domain" description="Peptidase S49 N-terminal proteobacteria" evidence="13">
    <location>
        <begin position="144"/>
        <end position="246"/>
    </location>
</feature>
<dbReference type="Pfam" id="PF08496">
    <property type="entry name" value="Peptidase_S49_N"/>
    <property type="match status" value="1"/>
</dbReference>
<dbReference type="InParanoid" id="A0A2R5G2R5"/>
<sequence>MSSSVGTLEDASVGEEVETVLDAPARAPPSVLAKEGGVSQDSDDDFGPGTGAREDVADDETSRERQPSRRAAVYRPLDFGYTYAKVAAHDETPEDGLLQDGATASAEEQGTSREAGDHRVALGKDEIDAYDGLRFYVGDKNKAFREKSKKERSRNQERRKEVQTKEDKVVEADLEKGLTTTAVQNRRRPTVFKIVFDGDIYVSTIDILRDQISMCLVMGSRHDTVCVVVSSGGGAVTMYGLAAAQLARVRKRGMRLVVCVDSIAASGGYMMAAMADEIHASPFALVGSIGVISIVPNVQKLLEKHDIATYVFTAGKYKRTVDVVGEVTEAAKLKMLEELEEIHQVFKDHIVANRPALCDTIDEVATGEAWLAIEGKKKGLVDILQTSDEFLLALAPSHDLIEIKDRPIKKFPDNLVESAAKVSAHLWDRFTSRAAAPEAPQAVTTSPSALALAASAARLDMLWAWYVATQWRTGLALSGAGVAGAYVVARRELEWRPLGAAPFGLGVGAATLAAFGALRARIRPHVLRAGSTVYHSRPSFVRARNVTGIFVSREWREAIAAVSTLHDHVELVRFQRSGELDMHPHLGALGLLAAGDTLLKASHSPQHVTEEDQPSVDHLPSADDVELHLRAANAAYGAAFLGAMGLVEPSKAAKLVVTPHTMSRADRIAFCKYVNRNEEEIDFLHISSHSERLYGPKAYLIADHRAKRIILCLRGTSSISDVFTDLACDLAYVSVPDVDGPEKHIPTHDGILRSAHNVLDEVGEEMKQAAERFPDYKLSVCGHSLGAGTALLVTLELTLRKTLPRHLTCYAFGAPPMLAVPPTEQSKLFDASGLLSRATILNFVNGPDIIPRLSLWSANRLVHRLERIEKAVKRGDISRWTKWRTMRRGTAALGDGERAALLEAVDLDEHYQVDPDCEKAWEGQCVRMFHLGSMYYLDADRKLIPAAEERPIDADIVVDGHAAFLHAHMPSQYHAVYLGDKDLVKTWFT</sequence>
<dbReference type="CDD" id="cd07023">
    <property type="entry name" value="S49_Sppa_N_C"/>
    <property type="match status" value="1"/>
</dbReference>
<keyword evidence="15" id="KW-1185">Reference proteome</keyword>
<keyword evidence="7" id="KW-0720">Serine protease</keyword>
<dbReference type="InterPro" id="IPR047272">
    <property type="entry name" value="S49_SppA_C"/>
</dbReference>
<dbReference type="CDD" id="cd00519">
    <property type="entry name" value="Lipase_3"/>
    <property type="match status" value="1"/>
</dbReference>
<evidence type="ECO:0000313" key="14">
    <source>
        <dbReference type="EMBL" id="GBG25316.1"/>
    </source>
</evidence>
<dbReference type="InterPro" id="IPR013703">
    <property type="entry name" value="Peptidase_S49_N_proteobac"/>
</dbReference>
<dbReference type="InterPro" id="IPR002921">
    <property type="entry name" value="Fungal_lipase-type"/>
</dbReference>
<comment type="caution">
    <text evidence="14">The sequence shown here is derived from an EMBL/GenBank/DDBJ whole genome shotgun (WGS) entry which is preliminary data.</text>
</comment>
<dbReference type="InterPro" id="IPR002142">
    <property type="entry name" value="Peptidase_S49"/>
</dbReference>
<dbReference type="AlphaFoldDB" id="A0A2R5G2R5"/>
<proteinExistence type="inferred from homology"/>
<dbReference type="GO" id="GO:0006508">
    <property type="term" value="P:proteolysis"/>
    <property type="evidence" value="ECO:0007669"/>
    <property type="project" value="UniProtKB-KW"/>
</dbReference>
<comment type="similarity">
    <text evidence="2">Belongs to the peptidase S49 family.</text>
</comment>
<keyword evidence="8" id="KW-1133">Transmembrane helix</keyword>
<keyword evidence="5" id="KW-0812">Transmembrane</keyword>
<dbReference type="PANTHER" id="PTHR42987">
    <property type="entry name" value="PEPTIDASE S49"/>
    <property type="match status" value="1"/>
</dbReference>
<dbReference type="EMBL" id="BEYU01000012">
    <property type="protein sequence ID" value="GBG25316.1"/>
    <property type="molecule type" value="Genomic_DNA"/>
</dbReference>
<comment type="subcellular location">
    <subcellularLocation>
        <location evidence="1">Cell membrane</location>
    </subcellularLocation>
</comment>
<evidence type="ECO:0000256" key="3">
    <source>
        <dbReference type="ARBA" id="ARBA00022475"/>
    </source>
</evidence>
<dbReference type="Pfam" id="PF01764">
    <property type="entry name" value="Lipase_3"/>
    <property type="match status" value="1"/>
</dbReference>
<dbReference type="NCBIfam" id="NF008745">
    <property type="entry name" value="PRK11778.1"/>
    <property type="match status" value="1"/>
</dbReference>
<keyword evidence="6" id="KW-0378">Hydrolase</keyword>
<reference evidence="14 15" key="1">
    <citation type="submission" date="2017-12" db="EMBL/GenBank/DDBJ databases">
        <title>Sequencing, de novo assembly and annotation of complete genome of a new Thraustochytrid species, strain FCC1311.</title>
        <authorList>
            <person name="Sedici K."/>
            <person name="Godart F."/>
            <person name="Aiese Cigliano R."/>
            <person name="Sanseverino W."/>
            <person name="Barakat M."/>
            <person name="Ortet P."/>
            <person name="Marechal E."/>
            <person name="Cagnac O."/>
            <person name="Amato A."/>
        </authorList>
    </citation>
    <scope>NUCLEOTIDE SEQUENCE [LARGE SCALE GENOMIC DNA]</scope>
</reference>
<dbReference type="GO" id="GO:0004252">
    <property type="term" value="F:serine-type endopeptidase activity"/>
    <property type="evidence" value="ECO:0007669"/>
    <property type="project" value="InterPro"/>
</dbReference>
<gene>
    <name evidence="14" type="ORF">FCC1311_045801</name>
</gene>
<evidence type="ECO:0000259" key="12">
    <source>
        <dbReference type="Pfam" id="PF01764"/>
    </source>
</evidence>
<dbReference type="Pfam" id="PF01343">
    <property type="entry name" value="Peptidase_S49"/>
    <property type="match status" value="1"/>
</dbReference>
<keyword evidence="3" id="KW-1003">Cell membrane</keyword>
<dbReference type="PANTHER" id="PTHR42987:SF4">
    <property type="entry name" value="PROTEASE SOHB-RELATED"/>
    <property type="match status" value="1"/>
</dbReference>
<evidence type="ECO:0000256" key="7">
    <source>
        <dbReference type="ARBA" id="ARBA00022825"/>
    </source>
</evidence>
<evidence type="ECO:0000259" key="11">
    <source>
        <dbReference type="Pfam" id="PF01343"/>
    </source>
</evidence>
<evidence type="ECO:0000313" key="15">
    <source>
        <dbReference type="Proteomes" id="UP000241890"/>
    </source>
</evidence>
<protein>
    <submittedName>
        <fullName evidence="14">Lipase, putative</fullName>
    </submittedName>
</protein>
<organism evidence="14 15">
    <name type="scientific">Hondaea fermentalgiana</name>
    <dbReference type="NCBI Taxonomy" id="2315210"/>
    <lineage>
        <taxon>Eukaryota</taxon>
        <taxon>Sar</taxon>
        <taxon>Stramenopiles</taxon>
        <taxon>Bigyra</taxon>
        <taxon>Labyrinthulomycetes</taxon>
        <taxon>Thraustochytrida</taxon>
        <taxon>Thraustochytriidae</taxon>
        <taxon>Hondaea</taxon>
    </lineage>
</organism>
<dbReference type="OrthoDB" id="438440at2759"/>
<dbReference type="SUPFAM" id="SSF52096">
    <property type="entry name" value="ClpP/crotonase"/>
    <property type="match status" value="1"/>
</dbReference>
<evidence type="ECO:0000256" key="10">
    <source>
        <dbReference type="SAM" id="MobiDB-lite"/>
    </source>
</evidence>
<dbReference type="Gene3D" id="6.20.330.10">
    <property type="match status" value="1"/>
</dbReference>
<feature type="domain" description="Peptidase S49" evidence="11">
    <location>
        <begin position="250"/>
        <end position="395"/>
    </location>
</feature>
<dbReference type="Gene3D" id="3.90.226.10">
    <property type="entry name" value="2-enoyl-CoA Hydratase, Chain A, domain 1"/>
    <property type="match status" value="1"/>
</dbReference>